<dbReference type="AlphaFoldDB" id="A0AAW5E9S3"/>
<reference evidence="3" key="1">
    <citation type="submission" date="2022-02" db="EMBL/GenBank/DDBJ databases">
        <title>Fredinandcohnia quinoae sp. nov. isolated from Chenopodium quinoa seeds.</title>
        <authorList>
            <person name="Saati-Santamaria Z."/>
            <person name="Flores-Felix J.D."/>
            <person name="Igual J.M."/>
            <person name="Velazquez E."/>
            <person name="Garcia-Fraile P."/>
            <person name="Martinez-Molina E."/>
        </authorList>
    </citation>
    <scope>NUCLEOTIDE SEQUENCE</scope>
    <source>
        <strain evidence="3">SECRCQ15</strain>
    </source>
</reference>
<proteinExistence type="predicted"/>
<keyword evidence="4" id="KW-1185">Reference proteome</keyword>
<feature type="transmembrane region" description="Helical" evidence="2">
    <location>
        <begin position="6"/>
        <end position="26"/>
    </location>
</feature>
<accession>A0AAW5E9S3</accession>
<keyword evidence="2" id="KW-0812">Transmembrane</keyword>
<protein>
    <submittedName>
        <fullName evidence="3">Uncharacterized protein</fullName>
    </submittedName>
</protein>
<keyword evidence="2" id="KW-1133">Transmembrane helix</keyword>
<dbReference type="EMBL" id="JAKTTI010000053">
    <property type="protein sequence ID" value="MCH1627754.1"/>
    <property type="molecule type" value="Genomic_DNA"/>
</dbReference>
<dbReference type="RefSeq" id="WP_240257673.1">
    <property type="nucleotide sequence ID" value="NZ_JAKTTI010000053.1"/>
</dbReference>
<name>A0AAW5E9S3_9BACI</name>
<dbReference type="Proteomes" id="UP001431131">
    <property type="component" value="Unassembled WGS sequence"/>
</dbReference>
<evidence type="ECO:0000313" key="3">
    <source>
        <dbReference type="EMBL" id="MCH1627754.1"/>
    </source>
</evidence>
<sequence length="58" mass="6550">MLIDLLLNSWLGIGILIAIPLIFFSFSSRISKKMRKDIEKNPYDHRNNPPPPPGGGIF</sequence>
<keyword evidence="2" id="KW-0472">Membrane</keyword>
<feature type="region of interest" description="Disordered" evidence="1">
    <location>
        <begin position="37"/>
        <end position="58"/>
    </location>
</feature>
<feature type="compositionally biased region" description="Basic and acidic residues" evidence="1">
    <location>
        <begin position="37"/>
        <end position="47"/>
    </location>
</feature>
<feature type="compositionally biased region" description="Pro residues" evidence="1">
    <location>
        <begin position="48"/>
        <end position="58"/>
    </location>
</feature>
<evidence type="ECO:0000256" key="2">
    <source>
        <dbReference type="SAM" id="Phobius"/>
    </source>
</evidence>
<evidence type="ECO:0000313" key="4">
    <source>
        <dbReference type="Proteomes" id="UP001431131"/>
    </source>
</evidence>
<organism evidence="3 4">
    <name type="scientific">Fredinandcohnia quinoae</name>
    <dbReference type="NCBI Taxonomy" id="2918902"/>
    <lineage>
        <taxon>Bacteria</taxon>
        <taxon>Bacillati</taxon>
        <taxon>Bacillota</taxon>
        <taxon>Bacilli</taxon>
        <taxon>Bacillales</taxon>
        <taxon>Bacillaceae</taxon>
        <taxon>Fredinandcohnia</taxon>
    </lineage>
</organism>
<evidence type="ECO:0000256" key="1">
    <source>
        <dbReference type="SAM" id="MobiDB-lite"/>
    </source>
</evidence>
<comment type="caution">
    <text evidence="3">The sequence shown here is derived from an EMBL/GenBank/DDBJ whole genome shotgun (WGS) entry which is preliminary data.</text>
</comment>
<gene>
    <name evidence="3" type="ORF">MJG50_20675</name>
</gene>